<dbReference type="Pfam" id="PF00005">
    <property type="entry name" value="ABC_tran"/>
    <property type="match status" value="1"/>
</dbReference>
<organism evidence="11 12">
    <name type="scientific">Pichia membranifaciens NRRL Y-2026</name>
    <dbReference type="NCBI Taxonomy" id="763406"/>
    <lineage>
        <taxon>Eukaryota</taxon>
        <taxon>Fungi</taxon>
        <taxon>Dikarya</taxon>
        <taxon>Ascomycota</taxon>
        <taxon>Saccharomycotina</taxon>
        <taxon>Pichiomycetes</taxon>
        <taxon>Pichiales</taxon>
        <taxon>Pichiaceae</taxon>
        <taxon>Pichia</taxon>
    </lineage>
</organism>
<dbReference type="GO" id="GO:0016887">
    <property type="term" value="F:ATP hydrolysis activity"/>
    <property type="evidence" value="ECO:0007669"/>
    <property type="project" value="EnsemblFungi"/>
</dbReference>
<dbReference type="Proteomes" id="UP000094455">
    <property type="component" value="Unassembled WGS sequence"/>
</dbReference>
<evidence type="ECO:0000256" key="2">
    <source>
        <dbReference type="ARBA" id="ARBA00022692"/>
    </source>
</evidence>
<dbReference type="SUPFAM" id="SSF52540">
    <property type="entry name" value="P-loop containing nucleoside triphosphate hydrolases"/>
    <property type="match status" value="1"/>
</dbReference>
<evidence type="ECO:0000256" key="3">
    <source>
        <dbReference type="ARBA" id="ARBA00022741"/>
    </source>
</evidence>
<feature type="compositionally biased region" description="Basic and acidic residues" evidence="7">
    <location>
        <begin position="85"/>
        <end position="100"/>
    </location>
</feature>
<feature type="compositionally biased region" description="Basic and acidic residues" evidence="7">
    <location>
        <begin position="728"/>
        <end position="743"/>
    </location>
</feature>
<feature type="transmembrane region" description="Helical" evidence="8">
    <location>
        <begin position="124"/>
        <end position="145"/>
    </location>
</feature>
<dbReference type="OrthoDB" id="6500128at2759"/>
<evidence type="ECO:0000256" key="1">
    <source>
        <dbReference type="ARBA" id="ARBA00004141"/>
    </source>
</evidence>
<dbReference type="InterPro" id="IPR036640">
    <property type="entry name" value="ABC1_TM_sf"/>
</dbReference>
<evidence type="ECO:0000256" key="6">
    <source>
        <dbReference type="ARBA" id="ARBA00023136"/>
    </source>
</evidence>
<evidence type="ECO:0000313" key="12">
    <source>
        <dbReference type="Proteomes" id="UP000094455"/>
    </source>
</evidence>
<dbReference type="Pfam" id="PF00664">
    <property type="entry name" value="ABC_membrane"/>
    <property type="match status" value="1"/>
</dbReference>
<dbReference type="GeneID" id="30178093"/>
<dbReference type="InterPro" id="IPR017871">
    <property type="entry name" value="ABC_transporter-like_CS"/>
</dbReference>
<dbReference type="Gene3D" id="1.20.1560.10">
    <property type="entry name" value="ABC transporter type 1, transmembrane domain"/>
    <property type="match status" value="1"/>
</dbReference>
<dbReference type="SMART" id="SM00382">
    <property type="entry name" value="AAA"/>
    <property type="match status" value="1"/>
</dbReference>
<dbReference type="InterPro" id="IPR003593">
    <property type="entry name" value="AAA+_ATPase"/>
</dbReference>
<name>A0A1E3NHT2_9ASCO</name>
<reference evidence="11 12" key="1">
    <citation type="journal article" date="2016" name="Proc. Natl. Acad. Sci. U.S.A.">
        <title>Comparative genomics of biotechnologically important yeasts.</title>
        <authorList>
            <person name="Riley R."/>
            <person name="Haridas S."/>
            <person name="Wolfe K.H."/>
            <person name="Lopes M.R."/>
            <person name="Hittinger C.T."/>
            <person name="Goeker M."/>
            <person name="Salamov A.A."/>
            <person name="Wisecaver J.H."/>
            <person name="Long T.M."/>
            <person name="Calvey C.H."/>
            <person name="Aerts A.L."/>
            <person name="Barry K.W."/>
            <person name="Choi C."/>
            <person name="Clum A."/>
            <person name="Coughlan A.Y."/>
            <person name="Deshpande S."/>
            <person name="Douglass A.P."/>
            <person name="Hanson S.J."/>
            <person name="Klenk H.-P."/>
            <person name="LaButti K.M."/>
            <person name="Lapidus A."/>
            <person name="Lindquist E.A."/>
            <person name="Lipzen A.M."/>
            <person name="Meier-Kolthoff J.P."/>
            <person name="Ohm R.A."/>
            <person name="Otillar R.P."/>
            <person name="Pangilinan J.L."/>
            <person name="Peng Y."/>
            <person name="Rokas A."/>
            <person name="Rosa C.A."/>
            <person name="Scheuner C."/>
            <person name="Sibirny A.A."/>
            <person name="Slot J.C."/>
            <person name="Stielow J.B."/>
            <person name="Sun H."/>
            <person name="Kurtzman C.P."/>
            <person name="Blackwell M."/>
            <person name="Grigoriev I.V."/>
            <person name="Jeffries T.W."/>
        </authorList>
    </citation>
    <scope>NUCLEOTIDE SEQUENCE [LARGE SCALE GENOMIC DNA]</scope>
    <source>
        <strain evidence="11 12">NRRL Y-2026</strain>
    </source>
</reference>
<feature type="transmembrane region" description="Helical" evidence="8">
    <location>
        <begin position="265"/>
        <end position="282"/>
    </location>
</feature>
<keyword evidence="6 8" id="KW-0472">Membrane</keyword>
<dbReference type="STRING" id="763406.A0A1E3NHT2"/>
<evidence type="ECO:0000259" key="10">
    <source>
        <dbReference type="PROSITE" id="PS50929"/>
    </source>
</evidence>
<feature type="domain" description="ABC transporter" evidence="9">
    <location>
        <begin position="461"/>
        <end position="725"/>
    </location>
</feature>
<dbReference type="PROSITE" id="PS50893">
    <property type="entry name" value="ABC_TRANSPORTER_2"/>
    <property type="match status" value="1"/>
</dbReference>
<dbReference type="GO" id="GO:0090374">
    <property type="term" value="P:oligopeptide export from mitochondrion"/>
    <property type="evidence" value="ECO:0007669"/>
    <property type="project" value="EnsemblFungi"/>
</dbReference>
<dbReference type="GO" id="GO:0005743">
    <property type="term" value="C:mitochondrial inner membrane"/>
    <property type="evidence" value="ECO:0007669"/>
    <property type="project" value="EnsemblFungi"/>
</dbReference>
<evidence type="ECO:0000256" key="4">
    <source>
        <dbReference type="ARBA" id="ARBA00022840"/>
    </source>
</evidence>
<dbReference type="GO" id="GO:0015421">
    <property type="term" value="F:ABC-type oligopeptide transporter activity"/>
    <property type="evidence" value="ECO:0007669"/>
    <property type="project" value="EnsemblFungi"/>
</dbReference>
<keyword evidence="5 8" id="KW-1133">Transmembrane helix</keyword>
<feature type="region of interest" description="Disordered" evidence="7">
    <location>
        <begin position="80"/>
        <end position="100"/>
    </location>
</feature>
<evidence type="ECO:0000256" key="5">
    <source>
        <dbReference type="ARBA" id="ARBA00022989"/>
    </source>
</evidence>
<proteinExistence type="predicted"/>
<keyword evidence="4" id="KW-0067">ATP-binding</keyword>
<evidence type="ECO:0000256" key="7">
    <source>
        <dbReference type="SAM" id="MobiDB-lite"/>
    </source>
</evidence>
<dbReference type="AlphaFoldDB" id="A0A1E3NHT2"/>
<comment type="subcellular location">
    <subcellularLocation>
        <location evidence="1">Membrane</location>
        <topology evidence="1">Multi-pass membrane protein</topology>
    </subcellularLocation>
</comment>
<dbReference type="PROSITE" id="PS00211">
    <property type="entry name" value="ABC_TRANSPORTER_1"/>
    <property type="match status" value="1"/>
</dbReference>
<feature type="transmembrane region" description="Helical" evidence="8">
    <location>
        <begin position="288"/>
        <end position="305"/>
    </location>
</feature>
<accession>A0A1E3NHT2</accession>
<dbReference type="Gene3D" id="3.40.50.300">
    <property type="entry name" value="P-loop containing nucleotide triphosphate hydrolases"/>
    <property type="match status" value="1"/>
</dbReference>
<dbReference type="GO" id="GO:0005524">
    <property type="term" value="F:ATP binding"/>
    <property type="evidence" value="ECO:0007669"/>
    <property type="project" value="UniProtKB-KW"/>
</dbReference>
<dbReference type="PANTHER" id="PTHR43394">
    <property type="entry name" value="ATP-DEPENDENT PERMEASE MDL1, MITOCHONDRIAL"/>
    <property type="match status" value="1"/>
</dbReference>
<evidence type="ECO:0000313" key="11">
    <source>
        <dbReference type="EMBL" id="ODQ45656.1"/>
    </source>
</evidence>
<sequence>MLMFKTGLLRFQGAATSGLFSPLRTFNAARQVTASPRLFSSKILDKIAVRNLFHAQTFSAKKSSTAGSLFLGNRHLRWHSTRTPGKKDAGNADETGKKEEAKKAGSLDEIIELLKLLKDEWPTLLFAMLCLCFSSAVSMLFPTIVGKIIDTAKPDGDPSEEDEDIGNFKVPKVIDIMSYEIPINVFYGSLICIFAVGSMANFGRIILLRKVGERIMAKLRVDIEKNIFYQSSKFWDKYKSGDLISRLVNDSTVVTRSVTQNVSDGLRSTISGFVGVAMMLTISVKLTGYMFLIFPVLLFIALVFGRRVKKVSREIQQQLGSLTKVSEEQFSFVKTIQSFNNENYEVSKFKKEVTKLYDLSVYEGKLNGYFYSGNGFIGNSFLVCLLSVGVWMVRQGELSIGELSSYLMYTIYSASSVYSLSNFYSELMKGVGASERVFELLKLKPDIDPYVGKKASADGDIVFENIKFHYPTRTNHQVFDGLNLVLNKGDHVCLVGPSGCGKSTVTQLLLRYYDPDSGKIYVNGNDLSELSLANFREQAGIVQQEPMLFSGTLRENIVYGKRDASEDDVRRVCDLANCTTFINNFPDKLETKIGAKGAQLSGGQKQRIALARTLLLGAEVSEKVKKNMSNLDVFGEDGEILLGPSVLILDEATSALDAHSEEAIKKTLQLRHKAGLTTISIAHRLSTINMSNRVIVFSQHGDIVADGSFTQMINNPNSELNKLLNKSSKGDNTEIDLTKKEKLEEELEGENEEDETKAETDDTQMVSNKK</sequence>
<dbReference type="RefSeq" id="XP_019016769.1">
    <property type="nucleotide sequence ID" value="XM_019161406.1"/>
</dbReference>
<feature type="transmembrane region" description="Helical" evidence="8">
    <location>
        <begin position="185"/>
        <end position="207"/>
    </location>
</feature>
<keyword evidence="2 8" id="KW-0812">Transmembrane</keyword>
<dbReference type="PANTHER" id="PTHR43394:SF1">
    <property type="entry name" value="ATP-BINDING CASSETTE SUB-FAMILY B MEMBER 10, MITOCHONDRIAL"/>
    <property type="match status" value="1"/>
</dbReference>
<dbReference type="CDD" id="cd18573">
    <property type="entry name" value="ABC_6TM_ABCB10_like"/>
    <property type="match status" value="1"/>
</dbReference>
<protein>
    <submittedName>
        <fullName evidence="11">Uncharacterized protein</fullName>
    </submittedName>
</protein>
<evidence type="ECO:0000256" key="8">
    <source>
        <dbReference type="SAM" id="Phobius"/>
    </source>
</evidence>
<dbReference type="InterPro" id="IPR003439">
    <property type="entry name" value="ABC_transporter-like_ATP-bd"/>
</dbReference>
<keyword evidence="3" id="KW-0547">Nucleotide-binding</keyword>
<dbReference type="InterPro" id="IPR027417">
    <property type="entry name" value="P-loop_NTPase"/>
</dbReference>
<dbReference type="PROSITE" id="PS50929">
    <property type="entry name" value="ABC_TM1F"/>
    <property type="match status" value="1"/>
</dbReference>
<feature type="transmembrane region" description="Helical" evidence="8">
    <location>
        <begin position="375"/>
        <end position="394"/>
    </location>
</feature>
<dbReference type="InterPro" id="IPR011527">
    <property type="entry name" value="ABC1_TM_dom"/>
</dbReference>
<feature type="region of interest" description="Disordered" evidence="7">
    <location>
        <begin position="724"/>
        <end position="770"/>
    </location>
</feature>
<feature type="compositionally biased region" description="Acidic residues" evidence="7">
    <location>
        <begin position="744"/>
        <end position="756"/>
    </location>
</feature>
<dbReference type="InterPro" id="IPR039421">
    <property type="entry name" value="Type_1_exporter"/>
</dbReference>
<gene>
    <name evidence="11" type="ORF">PICMEDRAFT_16949</name>
</gene>
<evidence type="ECO:0000259" key="9">
    <source>
        <dbReference type="PROSITE" id="PS50893"/>
    </source>
</evidence>
<keyword evidence="12" id="KW-1185">Reference proteome</keyword>
<feature type="domain" description="ABC transmembrane type-1" evidence="10">
    <location>
        <begin position="125"/>
        <end position="429"/>
    </location>
</feature>
<dbReference type="EMBL" id="KV454004">
    <property type="protein sequence ID" value="ODQ45656.1"/>
    <property type="molecule type" value="Genomic_DNA"/>
</dbReference>
<dbReference type="SUPFAM" id="SSF90123">
    <property type="entry name" value="ABC transporter transmembrane region"/>
    <property type="match status" value="1"/>
</dbReference>